<accession>A0A7X3FUR6</accession>
<sequence length="145" mass="15524">MPYPVDSFLQGRGAQWRGKAGIDPNRRELVMAERMIDAYLSDAHLADLAGQCPMIELSSDVARASDEVRESYQKLLSAMIWLFEVNAGAAGPDSRQKAMAISALCVGGTILARTLPESELASDVRRAAHAMAREFCSPGGAAQAA</sequence>
<dbReference type="AlphaFoldDB" id="A0A7X3FUR6"/>
<evidence type="ECO:0000313" key="1">
    <source>
        <dbReference type="EMBL" id="MVT01009.1"/>
    </source>
</evidence>
<reference evidence="1 2" key="1">
    <citation type="submission" date="2019-12" db="EMBL/GenBank/DDBJ databases">
        <title>Devosia maris sp. nov., isolated from the deep seawater.</title>
        <authorList>
            <person name="Liu Y."/>
        </authorList>
    </citation>
    <scope>NUCLEOTIDE SEQUENCE [LARGE SCALE GENOMIC DNA]</scope>
    <source>
        <strain evidence="1 2">L53-10-65</strain>
    </source>
</reference>
<dbReference type="Proteomes" id="UP000438106">
    <property type="component" value="Unassembled WGS sequence"/>
</dbReference>
<comment type="caution">
    <text evidence="1">The sequence shown here is derived from an EMBL/GenBank/DDBJ whole genome shotgun (WGS) entry which is preliminary data.</text>
</comment>
<evidence type="ECO:0008006" key="3">
    <source>
        <dbReference type="Google" id="ProtNLM"/>
    </source>
</evidence>
<organism evidence="1 2">
    <name type="scientific">Devosia marina</name>
    <dbReference type="NCBI Taxonomy" id="2683198"/>
    <lineage>
        <taxon>Bacteria</taxon>
        <taxon>Pseudomonadati</taxon>
        <taxon>Pseudomonadota</taxon>
        <taxon>Alphaproteobacteria</taxon>
        <taxon>Hyphomicrobiales</taxon>
        <taxon>Devosiaceae</taxon>
        <taxon>Devosia</taxon>
    </lineage>
</organism>
<dbReference type="EMBL" id="WQRF01000013">
    <property type="protein sequence ID" value="MVT01009.1"/>
    <property type="molecule type" value="Genomic_DNA"/>
</dbReference>
<evidence type="ECO:0000313" key="2">
    <source>
        <dbReference type="Proteomes" id="UP000438106"/>
    </source>
</evidence>
<name>A0A7X3FUR6_9HYPH</name>
<dbReference type="RefSeq" id="WP_157291773.1">
    <property type="nucleotide sequence ID" value="NZ_WQRF01000013.1"/>
</dbReference>
<dbReference type="SUPFAM" id="SSF48498">
    <property type="entry name" value="Tetracyclin repressor-like, C-terminal domain"/>
    <property type="match status" value="1"/>
</dbReference>
<dbReference type="Gene3D" id="1.10.357.10">
    <property type="entry name" value="Tetracycline Repressor, domain 2"/>
    <property type="match status" value="1"/>
</dbReference>
<dbReference type="InterPro" id="IPR036271">
    <property type="entry name" value="Tet_transcr_reg_TetR-rel_C_sf"/>
</dbReference>
<keyword evidence="2" id="KW-1185">Reference proteome</keyword>
<gene>
    <name evidence="1" type="ORF">GO014_18480</name>
</gene>
<proteinExistence type="predicted"/>
<protein>
    <recommendedName>
        <fullName evidence="3">TetR family transcriptional regulator</fullName>
    </recommendedName>
</protein>